<keyword evidence="3" id="KW-1185">Reference proteome</keyword>
<feature type="compositionally biased region" description="Basic and acidic residues" evidence="1">
    <location>
        <begin position="190"/>
        <end position="199"/>
    </location>
</feature>
<accession>A0A409VRE1</accession>
<evidence type="ECO:0000256" key="1">
    <source>
        <dbReference type="SAM" id="MobiDB-lite"/>
    </source>
</evidence>
<sequence>MARHREILEKLNPLPETRTLGEQLIRQAKLKTGPGSGRSLGTLDAAIPAVCMRLATERLNNGDITDSAAQSACCLKPKDYRKAYDLIIRAIEEAEKQELTYDELHEMYNTDSLDALMKPYFSQVEKELLSLDKGLDRRMAIFTGAVFFWVKKLPETLTFIQENDLPNKRFIQLLELLNSHCMPLRKKIETKFKSKDPSPTKKSTTTAPSTPRQSPRKSTTEDPEQSPLRRQSLRNNPELGTLSTLSPNKRVNQLSSNKIAQPSPFRGLPGRKAPIRELPSKDSPKKRAVPSEQNKDNGMDIDSTPITEPPAKKRKVDSPTKQTSIATSSNTRNVTVESEVLVSPTKKKAMFAPSSPVPRSTSGWQVAVVESDSSPDESEPEINSSMRRFRPVYLDFKQWNVRDPRLDRIWRKAGKQCKALAASNPPEEPDEMDID</sequence>
<feature type="region of interest" description="Disordered" evidence="1">
    <location>
        <begin position="190"/>
        <end position="383"/>
    </location>
</feature>
<dbReference type="AlphaFoldDB" id="A0A409VRE1"/>
<feature type="compositionally biased region" description="Polar residues" evidence="1">
    <location>
        <begin position="319"/>
        <end position="336"/>
    </location>
</feature>
<dbReference type="STRING" id="93625.A0A409VRE1"/>
<gene>
    <name evidence="2" type="ORF">CVT25_008879</name>
</gene>
<evidence type="ECO:0000313" key="3">
    <source>
        <dbReference type="Proteomes" id="UP000283269"/>
    </source>
</evidence>
<proteinExistence type="predicted"/>
<comment type="caution">
    <text evidence="2">The sequence shown here is derived from an EMBL/GenBank/DDBJ whole genome shotgun (WGS) entry which is preliminary data.</text>
</comment>
<reference evidence="2 3" key="1">
    <citation type="journal article" date="2018" name="Evol. Lett.">
        <title>Horizontal gene cluster transfer increased hallucinogenic mushroom diversity.</title>
        <authorList>
            <person name="Reynolds H.T."/>
            <person name="Vijayakumar V."/>
            <person name="Gluck-Thaler E."/>
            <person name="Korotkin H.B."/>
            <person name="Matheny P.B."/>
            <person name="Slot J.C."/>
        </authorList>
    </citation>
    <scope>NUCLEOTIDE SEQUENCE [LARGE SCALE GENOMIC DNA]</scope>
    <source>
        <strain evidence="2 3">2631</strain>
    </source>
</reference>
<feature type="compositionally biased region" description="Low complexity" evidence="1">
    <location>
        <begin position="200"/>
        <end position="211"/>
    </location>
</feature>
<dbReference type="Proteomes" id="UP000283269">
    <property type="component" value="Unassembled WGS sequence"/>
</dbReference>
<dbReference type="InParanoid" id="A0A409VRE1"/>
<feature type="compositionally biased region" description="Basic and acidic residues" evidence="1">
    <location>
        <begin position="274"/>
        <end position="285"/>
    </location>
</feature>
<organism evidence="2 3">
    <name type="scientific">Psilocybe cyanescens</name>
    <dbReference type="NCBI Taxonomy" id="93625"/>
    <lineage>
        <taxon>Eukaryota</taxon>
        <taxon>Fungi</taxon>
        <taxon>Dikarya</taxon>
        <taxon>Basidiomycota</taxon>
        <taxon>Agaricomycotina</taxon>
        <taxon>Agaricomycetes</taxon>
        <taxon>Agaricomycetidae</taxon>
        <taxon>Agaricales</taxon>
        <taxon>Agaricineae</taxon>
        <taxon>Strophariaceae</taxon>
        <taxon>Psilocybe</taxon>
    </lineage>
</organism>
<dbReference type="OrthoDB" id="3358956at2759"/>
<evidence type="ECO:0000313" key="2">
    <source>
        <dbReference type="EMBL" id="PPQ68831.1"/>
    </source>
</evidence>
<dbReference type="EMBL" id="NHYD01003948">
    <property type="protein sequence ID" value="PPQ68831.1"/>
    <property type="molecule type" value="Genomic_DNA"/>
</dbReference>
<protein>
    <submittedName>
        <fullName evidence="2">Uncharacterized protein</fullName>
    </submittedName>
</protein>
<feature type="compositionally biased region" description="Polar residues" evidence="1">
    <location>
        <begin position="241"/>
        <end position="260"/>
    </location>
</feature>
<name>A0A409VRE1_PSICY</name>